<keyword evidence="3" id="KW-1185">Reference proteome</keyword>
<dbReference type="EMBL" id="AP021874">
    <property type="protein sequence ID" value="BBO66206.1"/>
    <property type="molecule type" value="Genomic_DNA"/>
</dbReference>
<name>A0A5K7YBC9_9BACT</name>
<proteinExistence type="predicted"/>
<dbReference type="GO" id="GO:0007165">
    <property type="term" value="P:signal transduction"/>
    <property type="evidence" value="ECO:0007669"/>
    <property type="project" value="InterPro"/>
</dbReference>
<dbReference type="OrthoDB" id="9807630at2"/>
<feature type="domain" description="TIR" evidence="1">
    <location>
        <begin position="8"/>
        <end position="119"/>
    </location>
</feature>
<dbReference type="InterPro" id="IPR000157">
    <property type="entry name" value="TIR_dom"/>
</dbReference>
<dbReference type="RefSeq" id="WP_155314622.1">
    <property type="nucleotide sequence ID" value="NZ_AP021874.1"/>
</dbReference>
<dbReference type="AlphaFoldDB" id="A0A5K7YBC9"/>
<protein>
    <recommendedName>
        <fullName evidence="1">TIR domain-containing protein</fullName>
    </recommendedName>
</protein>
<reference evidence="2 3" key="1">
    <citation type="submission" date="2019-11" db="EMBL/GenBank/DDBJ databases">
        <title>Comparative genomics of hydrocarbon-degrading Desulfosarcina strains.</title>
        <authorList>
            <person name="Watanabe M."/>
            <person name="Kojima H."/>
            <person name="Fukui M."/>
        </authorList>
    </citation>
    <scope>NUCLEOTIDE SEQUENCE [LARGE SCALE GENOMIC DNA]</scope>
    <source>
        <strain evidence="2 3">PL12</strain>
    </source>
</reference>
<organism evidence="2 3">
    <name type="scientific">Desulfosarcina alkanivorans</name>
    <dbReference type="NCBI Taxonomy" id="571177"/>
    <lineage>
        <taxon>Bacteria</taxon>
        <taxon>Pseudomonadati</taxon>
        <taxon>Thermodesulfobacteriota</taxon>
        <taxon>Desulfobacteria</taxon>
        <taxon>Desulfobacterales</taxon>
        <taxon>Desulfosarcinaceae</taxon>
        <taxon>Desulfosarcina</taxon>
    </lineage>
</organism>
<evidence type="ECO:0000313" key="2">
    <source>
        <dbReference type="EMBL" id="BBO66206.1"/>
    </source>
</evidence>
<evidence type="ECO:0000313" key="3">
    <source>
        <dbReference type="Proteomes" id="UP000427906"/>
    </source>
</evidence>
<dbReference type="Proteomes" id="UP000427906">
    <property type="component" value="Chromosome"/>
</dbReference>
<sequence length="473" mass="54464">MDAQKYGIFISHRLEDRNLALAVSGILRLLGNKKLEPFVCTDIPGGREWRDWIDEKIGKTDILLFLYTEESFDWMWCFYEIGLFRHPSDPNPGPIICIRNSSITSLPSPLEKYQAYEATEADVKQFLEDLLYKGTFTNGDRINPEVFANDNYALAIQDFLNAFKPSKIEKKFYAKRAVFDLGNFDQDTNDEEDNTVTVVSDPYTMEEIFLSSGKITRWQDLYEKFKKEDQAAWIDQIRETIENIKKGDAIGYVMKPFISRDHKKYIPVLTRVEQMPSEDRKTIIPLKIYVIFIPCSDVEENCDLVDFSYASDPKYLLELWKTIMPTSIIRVRWKGKSSPIRYSIDDLVDTPVAYAINPSFADLYNFNYQEFPDPDGDNPLTADSLLKLIEEFIVDGDAYIQKIVDDQAEISQRIIFEGSNAFAKVPLKFNDKHPLYPNSSYLPCLVSKSTIGDINGPHLTYLGVVYVRGDWAV</sequence>
<evidence type="ECO:0000259" key="1">
    <source>
        <dbReference type="Pfam" id="PF13676"/>
    </source>
</evidence>
<accession>A0A5K7YBC9</accession>
<dbReference type="InterPro" id="IPR035897">
    <property type="entry name" value="Toll_tir_struct_dom_sf"/>
</dbReference>
<dbReference type="Pfam" id="PF13676">
    <property type="entry name" value="TIR_2"/>
    <property type="match status" value="1"/>
</dbReference>
<dbReference type="Gene3D" id="3.40.50.10140">
    <property type="entry name" value="Toll/interleukin-1 receptor homology (TIR) domain"/>
    <property type="match status" value="1"/>
</dbReference>
<dbReference type="KEGG" id="dalk:DSCA_01360"/>
<gene>
    <name evidence="2" type="ORF">DSCA_01360</name>
</gene>
<dbReference type="SUPFAM" id="SSF52200">
    <property type="entry name" value="Toll/Interleukin receptor TIR domain"/>
    <property type="match status" value="1"/>
</dbReference>